<dbReference type="GO" id="GO:0008841">
    <property type="term" value="F:dihydrofolate synthase activity"/>
    <property type="evidence" value="ECO:0007669"/>
    <property type="project" value="TreeGrafter"/>
</dbReference>
<organism evidence="8 9">
    <name type="scientific">Elliptochloris bilobata</name>
    <dbReference type="NCBI Taxonomy" id="381761"/>
    <lineage>
        <taxon>Eukaryota</taxon>
        <taxon>Viridiplantae</taxon>
        <taxon>Chlorophyta</taxon>
        <taxon>core chlorophytes</taxon>
        <taxon>Trebouxiophyceae</taxon>
        <taxon>Trebouxiophyceae incertae sedis</taxon>
        <taxon>Elliptochloris clade</taxon>
        <taxon>Elliptochloris</taxon>
    </lineage>
</organism>
<proteinExistence type="inferred from homology"/>
<dbReference type="GO" id="GO:0005524">
    <property type="term" value="F:ATP binding"/>
    <property type="evidence" value="ECO:0007669"/>
    <property type="project" value="UniProtKB-KW"/>
</dbReference>
<comment type="caution">
    <text evidence="8">The sequence shown here is derived from an EMBL/GenBank/DDBJ whole genome shotgun (WGS) entry which is preliminary data.</text>
</comment>
<reference evidence="8 9" key="1">
    <citation type="journal article" date="2024" name="Nat. Commun.">
        <title>Phylogenomics reveals the evolutionary origins of lichenization in chlorophyte algae.</title>
        <authorList>
            <person name="Puginier C."/>
            <person name="Libourel C."/>
            <person name="Otte J."/>
            <person name="Skaloud P."/>
            <person name="Haon M."/>
            <person name="Grisel S."/>
            <person name="Petersen M."/>
            <person name="Berrin J.G."/>
            <person name="Delaux P.M."/>
            <person name="Dal Grande F."/>
            <person name="Keller J."/>
        </authorList>
    </citation>
    <scope>NUCLEOTIDE SEQUENCE [LARGE SCALE GENOMIC DNA]</scope>
    <source>
        <strain evidence="8 9">SAG 245.80</strain>
    </source>
</reference>
<evidence type="ECO:0000256" key="6">
    <source>
        <dbReference type="ARBA" id="ARBA00022842"/>
    </source>
</evidence>
<keyword evidence="4" id="KW-0547">Nucleotide-binding</keyword>
<dbReference type="InterPro" id="IPR036615">
    <property type="entry name" value="Mur_ligase_C_dom_sf"/>
</dbReference>
<keyword evidence="9" id="KW-1185">Reference proteome</keyword>
<dbReference type="SUPFAM" id="SSF53244">
    <property type="entry name" value="MurD-like peptide ligases, peptide-binding domain"/>
    <property type="match status" value="1"/>
</dbReference>
<dbReference type="Pfam" id="PF02875">
    <property type="entry name" value="Mur_ligase_C"/>
    <property type="match status" value="1"/>
</dbReference>
<dbReference type="Gene3D" id="3.40.1190.10">
    <property type="entry name" value="Mur-like, catalytic domain"/>
    <property type="match status" value="1"/>
</dbReference>
<dbReference type="InterPro" id="IPR004101">
    <property type="entry name" value="Mur_ligase_C"/>
</dbReference>
<evidence type="ECO:0000313" key="8">
    <source>
        <dbReference type="EMBL" id="KAK9844055.1"/>
    </source>
</evidence>
<evidence type="ECO:0000256" key="1">
    <source>
        <dbReference type="ARBA" id="ARBA00008276"/>
    </source>
</evidence>
<accession>A0AAW1SE15</accession>
<keyword evidence="2" id="KW-0436">Ligase</keyword>
<evidence type="ECO:0000256" key="5">
    <source>
        <dbReference type="ARBA" id="ARBA00022840"/>
    </source>
</evidence>
<dbReference type="GO" id="GO:0004326">
    <property type="term" value="F:tetrahydrofolylpolyglutamate synthase activity"/>
    <property type="evidence" value="ECO:0007669"/>
    <property type="project" value="InterPro"/>
</dbReference>
<evidence type="ECO:0000256" key="3">
    <source>
        <dbReference type="ARBA" id="ARBA00022723"/>
    </source>
</evidence>
<dbReference type="PIRSF" id="PIRSF001563">
    <property type="entry name" value="Folylpolyglu_synth"/>
    <property type="match status" value="1"/>
</dbReference>
<comment type="similarity">
    <text evidence="1">Belongs to the folylpolyglutamate synthase family.</text>
</comment>
<dbReference type="PANTHER" id="PTHR11136:SF0">
    <property type="entry name" value="DIHYDROFOLATE SYNTHETASE-RELATED"/>
    <property type="match status" value="1"/>
</dbReference>
<dbReference type="SUPFAM" id="SSF53623">
    <property type="entry name" value="MurD-like peptide ligases, catalytic domain"/>
    <property type="match status" value="1"/>
</dbReference>
<name>A0AAW1SE15_9CHLO</name>
<dbReference type="InterPro" id="IPR036565">
    <property type="entry name" value="Mur-like_cat_sf"/>
</dbReference>
<dbReference type="GO" id="GO:0005737">
    <property type="term" value="C:cytoplasm"/>
    <property type="evidence" value="ECO:0007669"/>
    <property type="project" value="TreeGrafter"/>
</dbReference>
<evidence type="ECO:0000256" key="4">
    <source>
        <dbReference type="ARBA" id="ARBA00022741"/>
    </source>
</evidence>
<dbReference type="Gene3D" id="3.90.190.20">
    <property type="entry name" value="Mur ligase, C-terminal domain"/>
    <property type="match status" value="1"/>
</dbReference>
<dbReference type="Proteomes" id="UP001445335">
    <property type="component" value="Unassembled WGS sequence"/>
</dbReference>
<keyword evidence="6" id="KW-0460">Magnesium</keyword>
<dbReference type="NCBIfam" id="TIGR01499">
    <property type="entry name" value="folC"/>
    <property type="match status" value="1"/>
</dbReference>
<protein>
    <recommendedName>
        <fullName evidence="7">Mur ligase C-terminal domain-containing protein</fullName>
    </recommendedName>
</protein>
<dbReference type="InterPro" id="IPR001645">
    <property type="entry name" value="Folylpolyglutamate_synth"/>
</dbReference>
<dbReference type="PANTHER" id="PTHR11136">
    <property type="entry name" value="FOLYLPOLYGLUTAMATE SYNTHASE-RELATED"/>
    <property type="match status" value="1"/>
</dbReference>
<dbReference type="AlphaFoldDB" id="A0AAW1SE15"/>
<dbReference type="EMBL" id="JALJOU010000004">
    <property type="protein sequence ID" value="KAK9844055.1"/>
    <property type="molecule type" value="Genomic_DNA"/>
</dbReference>
<gene>
    <name evidence="8" type="ORF">WJX81_003088</name>
</gene>
<feature type="domain" description="Mur ligase C-terminal" evidence="7">
    <location>
        <begin position="343"/>
        <end position="445"/>
    </location>
</feature>
<keyword evidence="5" id="KW-0067">ATP-binding</keyword>
<dbReference type="GO" id="GO:0046872">
    <property type="term" value="F:metal ion binding"/>
    <property type="evidence" value="ECO:0007669"/>
    <property type="project" value="UniProtKB-KW"/>
</dbReference>
<keyword evidence="3" id="KW-0479">Metal-binding</keyword>
<evidence type="ECO:0000313" key="9">
    <source>
        <dbReference type="Proteomes" id="UP001445335"/>
    </source>
</evidence>
<sequence>MPQLRTVPTPISAGEEVLQQLVDFERTGVPAGAGTDTNRGFDLGRMRKLLARLGNPQDALPVVHVAGSKGKGSVTAMLAAIMHAAGYRVGAYISPHVITLRERISVNSLPISLSAFDALVGGAAEDIGAVQQEEAALSHFEAMTALALRHFQQEQVDIAVVEAGLGGARDATNVFPAPGSDVPRGAGLRLAIITAVGLEHQAALGGGLTKIAAAKAGILKPGVPLVLGRQPEPDAAAALREAAAALGCPVLEPARTVELESRGIELEAGGVREAVALRLLGESAGGEPGAADVLEARLQLVGAHQLDNAAAAVTAALALARDGFPRITHAAILAGLGAAVLPGRFQVVRRAFRGGVQDTLLVLDGAHTPAAAAALAATLRRAFPDAALALVVGMAADKDAAGIMAALRRAAPVAVAFTQAPIAGGLARAAAPGKLAAYWQAAGMADARPVRSRELIKASVTAALEAARC</sequence>
<evidence type="ECO:0000259" key="7">
    <source>
        <dbReference type="Pfam" id="PF02875"/>
    </source>
</evidence>
<evidence type="ECO:0000256" key="2">
    <source>
        <dbReference type="ARBA" id="ARBA00022598"/>
    </source>
</evidence>